<protein>
    <recommendedName>
        <fullName evidence="3">Chitooligosaccharide deacetylase</fullName>
    </recommendedName>
    <alternativeName>
        <fullName evidence="4">Nodulation protein B</fullName>
    </alternativeName>
</protein>
<proteinExistence type="inferred from homology"/>
<dbReference type="AlphaFoldDB" id="A0A1L3J992"/>
<dbReference type="InterPro" id="IPR011330">
    <property type="entry name" value="Glyco_hydro/deAcase_b/a-brl"/>
</dbReference>
<keyword evidence="7" id="KW-1185">Reference proteome</keyword>
<dbReference type="STRING" id="1913578.LPB140_01100"/>
<evidence type="ECO:0000313" key="6">
    <source>
        <dbReference type="EMBL" id="APG61663.1"/>
    </source>
</evidence>
<feature type="domain" description="NodB homology" evidence="5">
    <location>
        <begin position="90"/>
        <end position="192"/>
    </location>
</feature>
<comment type="function">
    <text evidence="1">Is involved in generating a small heat-stable compound (Nod), an acylated oligomer of N-acetylglucosamine, that stimulates mitosis in various plant protoplasts.</text>
</comment>
<dbReference type="GO" id="GO:0005975">
    <property type="term" value="P:carbohydrate metabolic process"/>
    <property type="evidence" value="ECO:0007669"/>
    <property type="project" value="InterPro"/>
</dbReference>
<dbReference type="GO" id="GO:0016810">
    <property type="term" value="F:hydrolase activity, acting on carbon-nitrogen (but not peptide) bonds"/>
    <property type="evidence" value="ECO:0007669"/>
    <property type="project" value="InterPro"/>
</dbReference>
<evidence type="ECO:0000256" key="2">
    <source>
        <dbReference type="ARBA" id="ARBA00010973"/>
    </source>
</evidence>
<comment type="similarity">
    <text evidence="2">Belongs to the polysaccharide deacetylase family.</text>
</comment>
<evidence type="ECO:0000259" key="5">
    <source>
        <dbReference type="Pfam" id="PF01522"/>
    </source>
</evidence>
<dbReference type="SUPFAM" id="SSF88713">
    <property type="entry name" value="Glycoside hydrolase/deacetylase"/>
    <property type="match status" value="1"/>
</dbReference>
<gene>
    <name evidence="6" type="ORF">LPB140_01100</name>
</gene>
<dbReference type="Gene3D" id="3.20.20.370">
    <property type="entry name" value="Glycoside hydrolase/deacetylase"/>
    <property type="match status" value="1"/>
</dbReference>
<dbReference type="PANTHER" id="PTHR43123">
    <property type="entry name" value="POLYSACCHARIDE DEACETYLASE-RELATED"/>
    <property type="match status" value="1"/>
</dbReference>
<dbReference type="EMBL" id="CP018154">
    <property type="protein sequence ID" value="APG61663.1"/>
    <property type="molecule type" value="Genomic_DNA"/>
</dbReference>
<reference evidence="6 7" key="1">
    <citation type="submission" date="2016-11" db="EMBL/GenBank/DDBJ databases">
        <title>Sphingorhabdus sp. LPB0140, isolated from marine environment.</title>
        <authorList>
            <person name="Kim E."/>
            <person name="Yi H."/>
        </authorList>
    </citation>
    <scope>NUCLEOTIDE SEQUENCE [LARGE SCALE GENOMIC DNA]</scope>
    <source>
        <strain evidence="6 7">LPB0140</strain>
    </source>
</reference>
<evidence type="ECO:0000256" key="3">
    <source>
        <dbReference type="ARBA" id="ARBA00020071"/>
    </source>
</evidence>
<dbReference type="Pfam" id="PF01522">
    <property type="entry name" value="Polysacc_deac_1"/>
    <property type="match status" value="1"/>
</dbReference>
<accession>A0A1L3J992</accession>
<evidence type="ECO:0000256" key="1">
    <source>
        <dbReference type="ARBA" id="ARBA00003236"/>
    </source>
</evidence>
<organism evidence="6 7">
    <name type="scientific">Sphingorhabdus lutea</name>
    <dbReference type="NCBI Taxonomy" id="1913578"/>
    <lineage>
        <taxon>Bacteria</taxon>
        <taxon>Pseudomonadati</taxon>
        <taxon>Pseudomonadota</taxon>
        <taxon>Alphaproteobacteria</taxon>
        <taxon>Sphingomonadales</taxon>
        <taxon>Sphingomonadaceae</taxon>
        <taxon>Sphingorhabdus</taxon>
    </lineage>
</organism>
<dbReference type="OrthoDB" id="9787041at2"/>
<sequence>MSLDPKYIEYPRRQYGYDHDIYPWSAMHQRPAIKWDNDKKVAIWICVSLEYFPIIPNDAPFRAPGHMVTPYPDYRHYTSREYGTRIGIYRLLDAFKQRGIRASIAANSIIAEKYPALVEDILADGHEIIAHSTDMNASIASNMDEAQERAIIEQSLEILTKAIGEKPSGWLSISRSQSWRTADILTENGVKYCCDWVNDELPYRFNNGLINLPLNHEISDRQIISVQQQSANNYAASMMDAFHWLHGEAAQFGGRLLPLHITPYIMGLPYRIGSFENMLDNLLMQDSGFFTRGDDLVRIWEKQQ</sequence>
<dbReference type="KEGG" id="sphl:LPB140_01100"/>
<evidence type="ECO:0000313" key="7">
    <source>
        <dbReference type="Proteomes" id="UP000242561"/>
    </source>
</evidence>
<evidence type="ECO:0000256" key="4">
    <source>
        <dbReference type="ARBA" id="ARBA00032976"/>
    </source>
</evidence>
<dbReference type="Proteomes" id="UP000242561">
    <property type="component" value="Chromosome"/>
</dbReference>
<dbReference type="RefSeq" id="WP_072558309.1">
    <property type="nucleotide sequence ID" value="NZ_CP018154.1"/>
</dbReference>
<name>A0A1L3J992_9SPHN</name>
<dbReference type="InterPro" id="IPR002509">
    <property type="entry name" value="NODB_dom"/>
</dbReference>
<dbReference type="PANTHER" id="PTHR43123:SF4">
    <property type="entry name" value="POLYSACCHARIDE DEACETYLASE"/>
    <property type="match status" value="1"/>
</dbReference>